<feature type="signal peptide" evidence="2">
    <location>
        <begin position="1"/>
        <end position="21"/>
    </location>
</feature>
<gene>
    <name evidence="4" type="ORF">BBI10_09520</name>
</gene>
<feature type="compositionally biased region" description="Basic and acidic residues" evidence="1">
    <location>
        <begin position="87"/>
        <end position="98"/>
    </location>
</feature>
<dbReference type="EMBL" id="MDEN01000060">
    <property type="protein sequence ID" value="OCX21803.1"/>
    <property type="molecule type" value="Genomic_DNA"/>
</dbReference>
<organism evidence="4 5">
    <name type="scientific">Pseudomonas graminis</name>
    <dbReference type="NCBI Taxonomy" id="158627"/>
    <lineage>
        <taxon>Bacteria</taxon>
        <taxon>Pseudomonadati</taxon>
        <taxon>Pseudomonadota</taxon>
        <taxon>Gammaproteobacteria</taxon>
        <taxon>Pseudomonadales</taxon>
        <taxon>Pseudomonadaceae</taxon>
        <taxon>Pseudomonas</taxon>
    </lineage>
</organism>
<evidence type="ECO:0000259" key="3">
    <source>
        <dbReference type="Pfam" id="PF13511"/>
    </source>
</evidence>
<feature type="compositionally biased region" description="Polar residues" evidence="1">
    <location>
        <begin position="99"/>
        <end position="108"/>
    </location>
</feature>
<dbReference type="InterPro" id="IPR025392">
    <property type="entry name" value="DUF4124"/>
</dbReference>
<feature type="region of interest" description="Disordered" evidence="1">
    <location>
        <begin position="36"/>
        <end position="108"/>
    </location>
</feature>
<dbReference type="AlphaFoldDB" id="A0A1C2E4F8"/>
<feature type="chain" id="PRO_5008660150" evidence="2">
    <location>
        <begin position="22"/>
        <end position="142"/>
    </location>
</feature>
<proteinExistence type="predicted"/>
<evidence type="ECO:0000313" key="5">
    <source>
        <dbReference type="Proteomes" id="UP000095143"/>
    </source>
</evidence>
<reference evidence="4 5" key="1">
    <citation type="submission" date="2016-08" db="EMBL/GenBank/DDBJ databases">
        <title>Whole genome sequence of Pseudomonas graminis strain UASWS1507, a potential biological control agent for agriculture.</title>
        <authorList>
            <person name="Crovadore J."/>
            <person name="Calmin G."/>
            <person name="Chablais R."/>
            <person name="Cochard B."/>
            <person name="Lefort F."/>
        </authorList>
    </citation>
    <scope>NUCLEOTIDE SEQUENCE [LARGE SCALE GENOMIC DNA]</scope>
    <source>
        <strain evidence="4 5">UASWS1507</strain>
    </source>
</reference>
<keyword evidence="2" id="KW-0732">Signal</keyword>
<name>A0A1C2E4F8_9PSED</name>
<dbReference type="GO" id="GO:0016740">
    <property type="term" value="F:transferase activity"/>
    <property type="evidence" value="ECO:0007669"/>
    <property type="project" value="UniProtKB-KW"/>
</dbReference>
<keyword evidence="4" id="KW-0808">Transferase</keyword>
<dbReference type="Proteomes" id="UP000095143">
    <property type="component" value="Unassembled WGS sequence"/>
</dbReference>
<evidence type="ECO:0000256" key="2">
    <source>
        <dbReference type="SAM" id="SignalP"/>
    </source>
</evidence>
<sequence length="142" mass="15806">MRWMILAATLTLAVAPAVGQAAQIYKWVDAQGVTHFDAQPPAGQTAQEINTGSPVSAPPAPPPQNQEGAREQEAVDAKVRKQVAAQEAKRKEACDEQRTNLAQLQNNPRVRQEVNGEFRRFTEEERQARIVEVKQYLDDQCN</sequence>
<feature type="compositionally biased region" description="Polar residues" evidence="1">
    <location>
        <begin position="42"/>
        <end position="52"/>
    </location>
</feature>
<feature type="compositionally biased region" description="Basic and acidic residues" evidence="1">
    <location>
        <begin position="68"/>
        <end position="79"/>
    </location>
</feature>
<protein>
    <submittedName>
        <fullName evidence="4">Glycosyltransferase</fullName>
    </submittedName>
</protein>
<feature type="domain" description="DUF4124" evidence="3">
    <location>
        <begin position="12"/>
        <end position="64"/>
    </location>
</feature>
<evidence type="ECO:0000313" key="4">
    <source>
        <dbReference type="EMBL" id="OCX21803.1"/>
    </source>
</evidence>
<accession>A0A1C2E4F8</accession>
<dbReference type="RefSeq" id="WP_065988282.1">
    <property type="nucleotide sequence ID" value="NZ_MDEN01000060.1"/>
</dbReference>
<comment type="caution">
    <text evidence="4">The sequence shown here is derived from an EMBL/GenBank/DDBJ whole genome shotgun (WGS) entry which is preliminary data.</text>
</comment>
<dbReference type="Pfam" id="PF13511">
    <property type="entry name" value="DUF4124"/>
    <property type="match status" value="1"/>
</dbReference>
<dbReference type="OrthoDB" id="7068596at2"/>
<evidence type="ECO:0000256" key="1">
    <source>
        <dbReference type="SAM" id="MobiDB-lite"/>
    </source>
</evidence>